<keyword evidence="3" id="KW-0378">Hydrolase</keyword>
<evidence type="ECO:0000256" key="3">
    <source>
        <dbReference type="ARBA" id="ARBA00022801"/>
    </source>
</evidence>
<dbReference type="GO" id="GO:0004518">
    <property type="term" value="F:nuclease activity"/>
    <property type="evidence" value="ECO:0007669"/>
    <property type="project" value="UniProtKB-KW"/>
</dbReference>
<dbReference type="Gene3D" id="2.60.40.4270">
    <property type="entry name" value="Listeria-Bacteroides repeat domain"/>
    <property type="match status" value="1"/>
</dbReference>
<dbReference type="Proteomes" id="UP000032737">
    <property type="component" value="Chromosome"/>
</dbReference>
<evidence type="ECO:0000313" key="4">
    <source>
        <dbReference type="EMBL" id="CCV65582.1"/>
    </source>
</evidence>
<dbReference type="AlphaFoldDB" id="U4KMV9"/>
<dbReference type="KEGG" id="abra:BN8530561"/>
<gene>
    <name evidence="4" type="ORF">BN8530561</name>
</gene>
<dbReference type="InterPro" id="IPR007346">
    <property type="entry name" value="Endonuclease-I"/>
</dbReference>
<protein>
    <submittedName>
        <fullName evidence="4">Endonuclase I family protein</fullName>
    </submittedName>
</protein>
<dbReference type="EMBL" id="FO681348">
    <property type="protein sequence ID" value="CCV65582.1"/>
    <property type="molecule type" value="Genomic_DNA"/>
</dbReference>
<evidence type="ECO:0000313" key="5">
    <source>
        <dbReference type="Proteomes" id="UP000032737"/>
    </source>
</evidence>
<dbReference type="PANTHER" id="PTHR33607:SF2">
    <property type="entry name" value="ENDONUCLEASE-1"/>
    <property type="match status" value="1"/>
</dbReference>
<dbReference type="InterPro" id="IPR042229">
    <property type="entry name" value="Listeria/Bacterioides_rpt_sf"/>
</dbReference>
<dbReference type="GO" id="GO:0030313">
    <property type="term" value="C:cell envelope"/>
    <property type="evidence" value="ECO:0007669"/>
    <property type="project" value="UniProtKB-SubCell"/>
</dbReference>
<dbReference type="SUPFAM" id="SSF54060">
    <property type="entry name" value="His-Me finger endonucleases"/>
    <property type="match status" value="1"/>
</dbReference>
<dbReference type="Pfam" id="PF04231">
    <property type="entry name" value="Endonuclease_1"/>
    <property type="match status" value="1"/>
</dbReference>
<dbReference type="STRING" id="61635.BN8530561"/>
<dbReference type="Pfam" id="PF09479">
    <property type="entry name" value="Flg_new"/>
    <property type="match status" value="1"/>
</dbReference>
<evidence type="ECO:0000256" key="2">
    <source>
        <dbReference type="ARBA" id="ARBA00022722"/>
    </source>
</evidence>
<dbReference type="PANTHER" id="PTHR33607">
    <property type="entry name" value="ENDONUCLEASE-1"/>
    <property type="match status" value="1"/>
</dbReference>
<keyword evidence="5" id="KW-1185">Reference proteome</keyword>
<evidence type="ECO:0000256" key="1">
    <source>
        <dbReference type="ARBA" id="ARBA00004196"/>
    </source>
</evidence>
<dbReference type="HOGENOM" id="CLU_673728_0_0_14"/>
<comment type="subcellular location">
    <subcellularLocation>
        <location evidence="1">Cell envelope</location>
    </subcellularLocation>
</comment>
<name>U4KMV9_9MOLU</name>
<organism evidence="4 5">
    <name type="scientific">Acholeplasma brassicae</name>
    <dbReference type="NCBI Taxonomy" id="61635"/>
    <lineage>
        <taxon>Bacteria</taxon>
        <taxon>Bacillati</taxon>
        <taxon>Mycoplasmatota</taxon>
        <taxon>Mollicutes</taxon>
        <taxon>Acholeplasmatales</taxon>
        <taxon>Acholeplasmataceae</taxon>
        <taxon>Acholeplasma</taxon>
    </lineage>
</organism>
<proteinExistence type="predicted"/>
<reference evidence="4 5" key="1">
    <citation type="journal article" date="2013" name="J. Mol. Microbiol. Biotechnol.">
        <title>Analysis of the Complete Genomes of Acholeplasma brassicae , A. palmae and A. laidlawii and Their Comparison to the Obligate Parasites from ' Candidatus Phytoplasma'.</title>
        <authorList>
            <person name="Kube M."/>
            <person name="Siewert C."/>
            <person name="Migdoll A.M."/>
            <person name="Duduk B."/>
            <person name="Holz S."/>
            <person name="Rabus R."/>
            <person name="Seemuller E."/>
            <person name="Mitrovic J."/>
            <person name="Muller I."/>
            <person name="Buttner C."/>
            <person name="Reinhardt R."/>
        </authorList>
    </citation>
    <scope>NUCLEOTIDE SEQUENCE [LARGE SCALE GENOMIC DNA]</scope>
    <source>
        <strain evidence="5">0502</strain>
    </source>
</reference>
<keyword evidence="2" id="KW-0540">Nuclease</keyword>
<sequence length="355" mass="41016">MVNGQTYETIEVLEGTTLVLPEDPAIDKYVFEGWYYDALFTDPFDKDTDYEVTYTFTLIAKMTLIEEEDPVILPPIGDYTGERQSSNGYYYVSPITPDSYYKDAIDLVGEALKLSLRTRLNTGVSLQRYSDAKQILAISDRVTVEDKDYSYAIYNGALVNNIWDSKSWHREHVWPNSRLGMARVGESNRNQASDLHNLRAIVPSINSSRSNRYFDYKENGFGTVGSDAYYPGDDHRGDVARILFYMVVMYDFLSLENENIPDIPYEMAGAVMGKLDLLLEWHRLDPVDEFEENRNEVIYQYQKNRNPFIDYPEFVHLIFEGFTIEHLTAPGIDTSLSLDDQMRFTNRQLNSWNLA</sequence>
<dbReference type="InterPro" id="IPR013378">
    <property type="entry name" value="InlB-like_B-rpt"/>
</dbReference>
<dbReference type="GO" id="GO:0016787">
    <property type="term" value="F:hydrolase activity"/>
    <property type="evidence" value="ECO:0007669"/>
    <property type="project" value="UniProtKB-KW"/>
</dbReference>
<dbReference type="InterPro" id="IPR044925">
    <property type="entry name" value="His-Me_finger_sf"/>
</dbReference>
<accession>U4KMV9</accession>